<evidence type="ECO:0000313" key="2">
    <source>
        <dbReference type="EMBL" id="RVD90462.1"/>
    </source>
</evidence>
<proteinExistence type="predicted"/>
<gene>
    <name evidence="2" type="ORF">TUBRATIS_31060</name>
</gene>
<dbReference type="AlphaFoldDB" id="A0A437AH23"/>
<dbReference type="Proteomes" id="UP000282876">
    <property type="component" value="Unassembled WGS sequence"/>
</dbReference>
<evidence type="ECO:0000313" key="3">
    <source>
        <dbReference type="Proteomes" id="UP000282876"/>
    </source>
</evidence>
<comment type="caution">
    <text evidence="2">The sequence shown here is derived from an EMBL/GenBank/DDBJ whole genome shotgun (WGS) entry which is preliminary data.</text>
</comment>
<evidence type="ECO:0008006" key="4">
    <source>
        <dbReference type="Google" id="ProtNLM"/>
    </source>
</evidence>
<feature type="signal peptide" evidence="1">
    <location>
        <begin position="1"/>
        <end position="19"/>
    </location>
</feature>
<dbReference type="EMBL" id="RCSS01000946">
    <property type="protein sequence ID" value="RVD90462.1"/>
    <property type="molecule type" value="Genomic_DNA"/>
</dbReference>
<reference evidence="2 3" key="1">
    <citation type="submission" date="2018-10" db="EMBL/GenBank/DDBJ databases">
        <title>Draft genome sequence of the microsporidian Tubulinosema ratisbonensis.</title>
        <authorList>
            <person name="Polonais V."/>
            <person name="Peyretaillade E."/>
            <person name="Niehus S."/>
            <person name="Wawrzyniak I."/>
            <person name="Franchet A."/>
            <person name="Gaspin C."/>
            <person name="Reichstadt M."/>
            <person name="Belser C."/>
            <person name="Labadie K."/>
            <person name="Delbac F."/>
            <person name="Ferrandon D."/>
        </authorList>
    </citation>
    <scope>NUCLEOTIDE SEQUENCE [LARGE SCALE GENOMIC DNA]</scope>
    <source>
        <strain evidence="2 3">Franzen</strain>
    </source>
</reference>
<evidence type="ECO:0000256" key="1">
    <source>
        <dbReference type="SAM" id="SignalP"/>
    </source>
</evidence>
<dbReference type="VEuPathDB" id="MicrosporidiaDB:TUBRATIS_31060"/>
<protein>
    <recommendedName>
        <fullName evidence="4">Lipoprotein</fullName>
    </recommendedName>
</protein>
<accession>A0A437AH23</accession>
<feature type="chain" id="PRO_5019300869" description="Lipoprotein" evidence="1">
    <location>
        <begin position="20"/>
        <end position="377"/>
    </location>
</feature>
<name>A0A437AH23_9MICR</name>
<sequence length="377" mass="45162">MFILKIVLMIYIQFISICCSKTRETSLDKREDLKFIFKHIENLNIQQNSEKTLSENSKKSYINLYGDKNIEILSKVYTTAFENEIKKYDISRACLKSVYLITDEKLLKLFVASESLHMQKRHLLNIKRIYELYFPKGFKKQHFYFKFVNESTKEETEIFLNQILNEYFDRENIFKLDSQINVNHSVHTLFANHLSNLDTICKKVLDTKIETYYQAFRKFLKKIELASSPIHLDHLFFLINFNIFESQDYFYLTTFCEEFSILQKYNNSIWIYSTEKKTVHYLVTQSILDMRCIIILLFSNIRSLFTTRYVPLYKIEIIYNLKTRLLISLCLLRKNVKDSIHGLKEFYEKVENVLKVHFMGVNNLKQVTNIENIDFSK</sequence>
<keyword evidence="1" id="KW-0732">Signal</keyword>
<dbReference type="OrthoDB" id="407509at2759"/>
<keyword evidence="3" id="KW-1185">Reference proteome</keyword>
<organism evidence="2 3">
    <name type="scientific">Tubulinosema ratisbonensis</name>
    <dbReference type="NCBI Taxonomy" id="291195"/>
    <lineage>
        <taxon>Eukaryota</taxon>
        <taxon>Fungi</taxon>
        <taxon>Fungi incertae sedis</taxon>
        <taxon>Microsporidia</taxon>
        <taxon>Tubulinosematoidea</taxon>
        <taxon>Tubulinosematidae</taxon>
        <taxon>Tubulinosema</taxon>
    </lineage>
</organism>